<organism evidence="1">
    <name type="scientific">Arundo donax</name>
    <name type="common">Giant reed</name>
    <name type="synonym">Donax arundinaceus</name>
    <dbReference type="NCBI Taxonomy" id="35708"/>
    <lineage>
        <taxon>Eukaryota</taxon>
        <taxon>Viridiplantae</taxon>
        <taxon>Streptophyta</taxon>
        <taxon>Embryophyta</taxon>
        <taxon>Tracheophyta</taxon>
        <taxon>Spermatophyta</taxon>
        <taxon>Magnoliopsida</taxon>
        <taxon>Liliopsida</taxon>
        <taxon>Poales</taxon>
        <taxon>Poaceae</taxon>
        <taxon>PACMAD clade</taxon>
        <taxon>Arundinoideae</taxon>
        <taxon>Arundineae</taxon>
        <taxon>Arundo</taxon>
    </lineage>
</organism>
<reference evidence="1" key="2">
    <citation type="journal article" date="2015" name="Data Brief">
        <title>Shoot transcriptome of the giant reed, Arundo donax.</title>
        <authorList>
            <person name="Barrero R.A."/>
            <person name="Guerrero F.D."/>
            <person name="Moolhuijzen P."/>
            <person name="Goolsby J.A."/>
            <person name="Tidwell J."/>
            <person name="Bellgard S.E."/>
            <person name="Bellgard M.I."/>
        </authorList>
    </citation>
    <scope>NUCLEOTIDE SEQUENCE</scope>
    <source>
        <tissue evidence="1">Shoot tissue taken approximately 20 cm above the soil surface</tissue>
    </source>
</reference>
<name>A0A0A8Z3Z3_ARUDO</name>
<sequence length="23" mass="2522">MRYMIWSACSGSCSSLLLLLCLA</sequence>
<accession>A0A0A8Z3Z3</accession>
<dbReference type="EMBL" id="GBRH01266415">
    <property type="protein sequence ID" value="JAD31480.1"/>
    <property type="molecule type" value="Transcribed_RNA"/>
</dbReference>
<reference evidence="1" key="1">
    <citation type="submission" date="2014-09" db="EMBL/GenBank/DDBJ databases">
        <authorList>
            <person name="Magalhaes I.L.F."/>
            <person name="Oliveira U."/>
            <person name="Santos F.R."/>
            <person name="Vidigal T.H.D.A."/>
            <person name="Brescovit A.D."/>
            <person name="Santos A.J."/>
        </authorList>
    </citation>
    <scope>NUCLEOTIDE SEQUENCE</scope>
    <source>
        <tissue evidence="1">Shoot tissue taken approximately 20 cm above the soil surface</tissue>
    </source>
</reference>
<evidence type="ECO:0000313" key="1">
    <source>
        <dbReference type="EMBL" id="JAD31480.1"/>
    </source>
</evidence>
<dbReference type="AlphaFoldDB" id="A0A0A8Z3Z3"/>
<proteinExistence type="predicted"/>
<protein>
    <submittedName>
        <fullName evidence="1">Uncharacterized protein</fullName>
    </submittedName>
</protein>